<dbReference type="InterPro" id="IPR003594">
    <property type="entry name" value="HATPase_dom"/>
</dbReference>
<dbReference type="InterPro" id="IPR036890">
    <property type="entry name" value="HATPase_C_sf"/>
</dbReference>
<dbReference type="InterPro" id="IPR003018">
    <property type="entry name" value="GAF"/>
</dbReference>
<dbReference type="InterPro" id="IPR003661">
    <property type="entry name" value="HisK_dim/P_dom"/>
</dbReference>
<dbReference type="PANTHER" id="PTHR43304">
    <property type="entry name" value="PHYTOCHROME-LIKE PROTEIN CPH1"/>
    <property type="match status" value="1"/>
</dbReference>
<feature type="domain" description="Histidine kinase" evidence="16">
    <location>
        <begin position="1062"/>
        <end position="1278"/>
    </location>
</feature>
<comment type="subcellular location">
    <subcellularLocation>
        <location evidence="2">Cell inner membrane</location>
        <topology evidence="2">Multi-pass membrane protein</topology>
    </subcellularLocation>
</comment>
<dbReference type="GO" id="GO:0000155">
    <property type="term" value="F:phosphorelay sensor kinase activity"/>
    <property type="evidence" value="ECO:0007669"/>
    <property type="project" value="InterPro"/>
</dbReference>
<evidence type="ECO:0000256" key="11">
    <source>
        <dbReference type="ARBA" id="ARBA00022777"/>
    </source>
</evidence>
<keyword evidence="11" id="KW-0418">Kinase</keyword>
<dbReference type="PROSITE" id="PS50109">
    <property type="entry name" value="HIS_KIN"/>
    <property type="match status" value="1"/>
</dbReference>
<keyword evidence="6" id="KW-0597">Phosphoprotein</keyword>
<keyword evidence="15" id="KW-0732">Signal</keyword>
<gene>
    <name evidence="19" type="ORF">B1A74_01170</name>
</gene>
<dbReference type="SMART" id="SM00387">
    <property type="entry name" value="HATPase_c"/>
    <property type="match status" value="1"/>
</dbReference>
<evidence type="ECO:0000259" key="18">
    <source>
        <dbReference type="PROSITE" id="PS50113"/>
    </source>
</evidence>
<dbReference type="SUPFAM" id="SSF55781">
    <property type="entry name" value="GAF domain-like"/>
    <property type="match status" value="1"/>
</dbReference>
<feature type="domain" description="PAC" evidence="18">
    <location>
        <begin position="817"/>
        <end position="869"/>
    </location>
</feature>
<dbReference type="Pfam" id="PF02518">
    <property type="entry name" value="HATPase_c"/>
    <property type="match status" value="1"/>
</dbReference>
<feature type="signal peptide" evidence="15">
    <location>
        <begin position="1"/>
        <end position="25"/>
    </location>
</feature>
<dbReference type="InterPro" id="IPR004358">
    <property type="entry name" value="Sig_transdc_His_kin-like_C"/>
</dbReference>
<keyword evidence="8" id="KW-0812">Transmembrane</keyword>
<evidence type="ECO:0000259" key="17">
    <source>
        <dbReference type="PROSITE" id="PS50112"/>
    </source>
</evidence>
<dbReference type="EC" id="2.7.13.3" evidence="3"/>
<keyword evidence="7" id="KW-0808">Transferase</keyword>
<keyword evidence="4" id="KW-1003">Cell membrane</keyword>
<dbReference type="InterPro" id="IPR005467">
    <property type="entry name" value="His_kinase_dom"/>
</dbReference>
<keyword evidence="5" id="KW-0997">Cell inner membrane</keyword>
<dbReference type="InterPro" id="IPR052162">
    <property type="entry name" value="Sensor_kinase/Photoreceptor"/>
</dbReference>
<dbReference type="SUPFAM" id="SSF47384">
    <property type="entry name" value="Homodimeric domain of signal transducing histidine kinase"/>
    <property type="match status" value="1"/>
</dbReference>
<comment type="caution">
    <text evidence="19">The sequence shown here is derived from an EMBL/GenBank/DDBJ whole genome shotgun (WGS) entry which is preliminary data.</text>
</comment>
<feature type="domain" description="PAC" evidence="18">
    <location>
        <begin position="558"/>
        <end position="610"/>
    </location>
</feature>
<dbReference type="GO" id="GO:0000166">
    <property type="term" value="F:nucleotide binding"/>
    <property type="evidence" value="ECO:0007669"/>
    <property type="project" value="UniProtKB-KW"/>
</dbReference>
<dbReference type="GO" id="GO:0006355">
    <property type="term" value="P:regulation of DNA-templated transcription"/>
    <property type="evidence" value="ECO:0007669"/>
    <property type="project" value="InterPro"/>
</dbReference>
<dbReference type="SMART" id="SM00065">
    <property type="entry name" value="GAF"/>
    <property type="match status" value="1"/>
</dbReference>
<dbReference type="OrthoDB" id="9802066at2"/>
<feature type="coiled-coil region" evidence="14">
    <location>
        <begin position="724"/>
        <end position="751"/>
    </location>
</feature>
<evidence type="ECO:0000256" key="12">
    <source>
        <dbReference type="ARBA" id="ARBA00022989"/>
    </source>
</evidence>
<dbReference type="Gene3D" id="3.40.190.10">
    <property type="entry name" value="Periplasmic binding protein-like II"/>
    <property type="match status" value="2"/>
</dbReference>
<dbReference type="NCBIfam" id="TIGR00229">
    <property type="entry name" value="sensory_box"/>
    <property type="match status" value="4"/>
</dbReference>
<dbReference type="SMART" id="SM00091">
    <property type="entry name" value="PAS"/>
    <property type="match status" value="4"/>
</dbReference>
<keyword evidence="14" id="KW-0175">Coiled coil</keyword>
<dbReference type="Pfam" id="PF01590">
    <property type="entry name" value="GAF"/>
    <property type="match status" value="1"/>
</dbReference>
<feature type="domain" description="PAC" evidence="18">
    <location>
        <begin position="687"/>
        <end position="740"/>
    </location>
</feature>
<dbReference type="Gene3D" id="3.30.450.40">
    <property type="match status" value="1"/>
</dbReference>
<dbReference type="PANTHER" id="PTHR43304:SF1">
    <property type="entry name" value="PAC DOMAIN-CONTAINING PROTEIN"/>
    <property type="match status" value="1"/>
</dbReference>
<evidence type="ECO:0000256" key="14">
    <source>
        <dbReference type="SAM" id="Coils"/>
    </source>
</evidence>
<sequence>MRYAIGIAAPLLIALLMLAATPAVAERSVTVGILAFEPEDVARDRWEPLIQHLDAELDDVTVDAVIAEYSALDQELRNNRLDFLLTNPTHFIRIRSDSHLSGALATLIPVRKGTPVRGFGGVAFTRADHDHIQDWEDVAGQRIAAVVPESLGGYQAQARELRERGATPRDADIEFTGMPHDRVVERVLDGEADVGFVRIGVLERLQDAGRIDPEEIRVIARQDMADFPLALSTRLYPEWPFIAIGHVPRELSHRMLVALLELDRQSAPAQAAGIDGFAVPMDYEPVEELARELRLPPFDALPQLTLREFMQVYGQQVTLTLVVGSLMLALILGLVLVNRRLTTVRRELEDKAAALERSEAHARALMRALPDSLFRMDRDGTFIECEAVSEEMLLMPPEEFLGRRLDELFPPAYAEQGTRAIREALDSGEVRDFEYDTTALGMPGHFEARVVPLNDREVLMIVRDVSQRFTMEVARSEERRFRENLLASLGEGVFGIDREGRFSFINPTGCRLLGFADQTEALGRDSHATTHHSHPDGSHYPAQECPIHGVLLSGETVEAWEDHFWRQDGEAFPVLVYASPTRDDTGELTGVVVSFQDISVRKVMERALADSEARFRLAQEAARFGIWEWDVPEDRIHWDDQCWRMLGEDPGEGRLLAYEDWRNRIHPEDLVQAEAEVQRQLAEGGKFSIEFRYRLADGGWLWTLGRGRVVEWGPLGEPRRMTGIHVDIQRLKEVEAELRQRENELAEAQRIAHMGNWISDFRSGEIRWSEEVYRIFGLDHDQWGATEAAFMERVHPDDRDTVRAAIDASVSGPGVPYRVEHRILRPDGEIRTVYQQGEVEFDDEGTPLWMLGTVLDITERKATEEALARRQAADRATSDIATRLVTRRDVDRAIEESLEVLGELLGASRSAVLLLRRNGSLMDNTHEWAAPGIPRKKDELQALNLDDLPAWRQRMEQGQLMQMPGNAHTGESSSAEHELMRALGIRAMMAAPLQAAGDPVGLLGVVDVHGTASWGPEDAETLRHVADLLGNVLERHRVQQALEGLNLELRRSNEELEQFAYGVSHDLRQPLRMVSSYLQLLERSLGEQLDADQQRFLGYATEGARRMDRMIVGLLEYSRVGRKTDPMAPLDTREVLDTALAFLQPAVTETSARIDVEGDWPRLVASQDELVRLLQNLIDNALKYVPGDTRPEVRIDGRIDGDHWEVRVRDNGVGIPQDQEDRLFRVFSRLHGHGEYEGSGIGLALCRRIVEHHGGRIGAESDGPGHGSTFWFRIPRRIPGDEQTDNESNG</sequence>
<dbReference type="Pfam" id="PF00512">
    <property type="entry name" value="HisKA"/>
    <property type="match status" value="1"/>
</dbReference>
<dbReference type="Gene3D" id="3.30.450.20">
    <property type="entry name" value="PAS domain"/>
    <property type="match status" value="4"/>
</dbReference>
<evidence type="ECO:0000256" key="3">
    <source>
        <dbReference type="ARBA" id="ARBA00012438"/>
    </source>
</evidence>
<feature type="domain" description="PAS" evidence="17">
    <location>
        <begin position="741"/>
        <end position="813"/>
    </location>
</feature>
<evidence type="ECO:0000259" key="16">
    <source>
        <dbReference type="PROSITE" id="PS50109"/>
    </source>
</evidence>
<dbReference type="CDD" id="cd00130">
    <property type="entry name" value="PAS"/>
    <property type="match status" value="4"/>
</dbReference>
<evidence type="ECO:0000256" key="13">
    <source>
        <dbReference type="ARBA" id="ARBA00023136"/>
    </source>
</evidence>
<dbReference type="PROSITE" id="PS50112">
    <property type="entry name" value="PAS"/>
    <property type="match status" value="3"/>
</dbReference>
<evidence type="ECO:0000256" key="2">
    <source>
        <dbReference type="ARBA" id="ARBA00004429"/>
    </source>
</evidence>
<evidence type="ECO:0000256" key="1">
    <source>
        <dbReference type="ARBA" id="ARBA00000085"/>
    </source>
</evidence>
<feature type="chain" id="PRO_5012685816" description="histidine kinase" evidence="15">
    <location>
        <begin position="26"/>
        <end position="1290"/>
    </location>
</feature>
<evidence type="ECO:0000256" key="9">
    <source>
        <dbReference type="ARBA" id="ARBA00022737"/>
    </source>
</evidence>
<evidence type="ECO:0000256" key="6">
    <source>
        <dbReference type="ARBA" id="ARBA00022553"/>
    </source>
</evidence>
<dbReference type="Gene3D" id="2.10.70.100">
    <property type="match status" value="1"/>
</dbReference>
<evidence type="ECO:0000313" key="20">
    <source>
        <dbReference type="Proteomes" id="UP000189177"/>
    </source>
</evidence>
<dbReference type="SUPFAM" id="SSF55874">
    <property type="entry name" value="ATPase domain of HSP90 chaperone/DNA topoisomerase II/histidine kinase"/>
    <property type="match status" value="1"/>
</dbReference>
<dbReference type="Pfam" id="PF00989">
    <property type="entry name" value="PAS"/>
    <property type="match status" value="1"/>
</dbReference>
<dbReference type="STRING" id="252474.B1A74_01170"/>
<dbReference type="SMART" id="SM00388">
    <property type="entry name" value="HisKA"/>
    <property type="match status" value="1"/>
</dbReference>
<feature type="domain" description="PAS" evidence="17">
    <location>
        <begin position="477"/>
        <end position="518"/>
    </location>
</feature>
<dbReference type="RefSeq" id="WP_077243532.1">
    <property type="nucleotide sequence ID" value="NZ_MUZR01000004.1"/>
</dbReference>
<evidence type="ECO:0000256" key="8">
    <source>
        <dbReference type="ARBA" id="ARBA00022692"/>
    </source>
</evidence>
<evidence type="ECO:0000256" key="5">
    <source>
        <dbReference type="ARBA" id="ARBA00022519"/>
    </source>
</evidence>
<dbReference type="InterPro" id="IPR036097">
    <property type="entry name" value="HisK_dim/P_sf"/>
</dbReference>
<keyword evidence="20" id="KW-1185">Reference proteome</keyword>
<dbReference type="InterPro" id="IPR035965">
    <property type="entry name" value="PAS-like_dom_sf"/>
</dbReference>
<dbReference type="InterPro" id="IPR013767">
    <property type="entry name" value="PAS_fold"/>
</dbReference>
<keyword evidence="10" id="KW-0547">Nucleotide-binding</keyword>
<evidence type="ECO:0000256" key="15">
    <source>
        <dbReference type="SAM" id="SignalP"/>
    </source>
</evidence>
<dbReference type="InterPro" id="IPR013656">
    <property type="entry name" value="PAS_4"/>
</dbReference>
<organism evidence="19 20">
    <name type="scientific">Thioalkalivibrio halophilus</name>
    <dbReference type="NCBI Taxonomy" id="252474"/>
    <lineage>
        <taxon>Bacteria</taxon>
        <taxon>Pseudomonadati</taxon>
        <taxon>Pseudomonadota</taxon>
        <taxon>Gammaproteobacteria</taxon>
        <taxon>Chromatiales</taxon>
        <taxon>Ectothiorhodospiraceae</taxon>
        <taxon>Thioalkalivibrio</taxon>
    </lineage>
</organism>
<proteinExistence type="predicted"/>
<dbReference type="Pfam" id="PF08448">
    <property type="entry name" value="PAS_4"/>
    <property type="match status" value="1"/>
</dbReference>
<dbReference type="InterPro" id="IPR000700">
    <property type="entry name" value="PAS-assoc_C"/>
</dbReference>
<dbReference type="Gene3D" id="3.30.565.10">
    <property type="entry name" value="Histidine kinase-like ATPase, C-terminal domain"/>
    <property type="match status" value="1"/>
</dbReference>
<evidence type="ECO:0000313" key="19">
    <source>
        <dbReference type="EMBL" id="OOC11262.1"/>
    </source>
</evidence>
<dbReference type="PRINTS" id="PR00344">
    <property type="entry name" value="BCTRLSENSOR"/>
</dbReference>
<feature type="domain" description="PAS" evidence="17">
    <location>
        <begin position="358"/>
        <end position="428"/>
    </location>
</feature>
<accession>A0A1V3A1P2</accession>
<dbReference type="InterPro" id="IPR001610">
    <property type="entry name" value="PAC"/>
</dbReference>
<evidence type="ECO:0000256" key="10">
    <source>
        <dbReference type="ARBA" id="ARBA00022741"/>
    </source>
</evidence>
<dbReference type="EMBL" id="MUZR01000004">
    <property type="protein sequence ID" value="OOC11262.1"/>
    <property type="molecule type" value="Genomic_DNA"/>
</dbReference>
<dbReference type="Proteomes" id="UP000189177">
    <property type="component" value="Unassembled WGS sequence"/>
</dbReference>
<dbReference type="InterPro" id="IPR013655">
    <property type="entry name" value="PAS_fold_3"/>
</dbReference>
<dbReference type="SMART" id="SM00086">
    <property type="entry name" value="PAC"/>
    <property type="match status" value="3"/>
</dbReference>
<dbReference type="CDD" id="cd00082">
    <property type="entry name" value="HisKA"/>
    <property type="match status" value="1"/>
</dbReference>
<dbReference type="PROSITE" id="PS50113">
    <property type="entry name" value="PAC"/>
    <property type="match status" value="3"/>
</dbReference>
<name>A0A1V3A1P2_9GAMM</name>
<evidence type="ECO:0000256" key="7">
    <source>
        <dbReference type="ARBA" id="ARBA00022679"/>
    </source>
</evidence>
<evidence type="ECO:0000256" key="4">
    <source>
        <dbReference type="ARBA" id="ARBA00022475"/>
    </source>
</evidence>
<dbReference type="GO" id="GO:0005886">
    <property type="term" value="C:plasma membrane"/>
    <property type="evidence" value="ECO:0007669"/>
    <property type="project" value="UniProtKB-SubCell"/>
</dbReference>
<keyword evidence="12" id="KW-1133">Transmembrane helix</keyword>
<protein>
    <recommendedName>
        <fullName evidence="3">histidine kinase</fullName>
        <ecNumber evidence="3">2.7.13.3</ecNumber>
    </recommendedName>
</protein>
<reference evidence="19 20" key="1">
    <citation type="submission" date="2017-02" db="EMBL/GenBank/DDBJ databases">
        <title>Genomic diversity within the haloalkaliphilic genus Thioalkalivibrio.</title>
        <authorList>
            <person name="Ahn A.-C."/>
            <person name="Meier-Kolthoff J."/>
            <person name="Overmars L."/>
            <person name="Richter M."/>
            <person name="Woyke T."/>
            <person name="Sorokin D.Y."/>
            <person name="Muyzer G."/>
        </authorList>
    </citation>
    <scope>NUCLEOTIDE SEQUENCE [LARGE SCALE GENOMIC DNA]</scope>
    <source>
        <strain evidence="19 20">HL17</strain>
    </source>
</reference>
<dbReference type="InterPro" id="IPR029016">
    <property type="entry name" value="GAF-like_dom_sf"/>
</dbReference>
<dbReference type="SUPFAM" id="SSF53850">
    <property type="entry name" value="Periplasmic binding protein-like II"/>
    <property type="match status" value="1"/>
</dbReference>
<dbReference type="FunFam" id="2.10.70.100:FF:000001">
    <property type="entry name" value="Sensory transduction histidine kinase"/>
    <property type="match status" value="1"/>
</dbReference>
<dbReference type="InterPro" id="IPR000014">
    <property type="entry name" value="PAS"/>
</dbReference>
<feature type="coiled-coil region" evidence="14">
    <location>
        <begin position="338"/>
        <end position="365"/>
    </location>
</feature>
<keyword evidence="9" id="KW-0677">Repeat</keyword>
<dbReference type="Pfam" id="PF08447">
    <property type="entry name" value="PAS_3"/>
    <property type="match status" value="2"/>
</dbReference>
<dbReference type="SUPFAM" id="SSF55785">
    <property type="entry name" value="PYP-like sensor domain (PAS domain)"/>
    <property type="match status" value="4"/>
</dbReference>
<comment type="catalytic activity">
    <reaction evidence="1">
        <text>ATP + protein L-histidine = ADP + protein N-phospho-L-histidine.</text>
        <dbReference type="EC" id="2.7.13.3"/>
    </reaction>
</comment>
<dbReference type="Gene3D" id="1.10.287.130">
    <property type="match status" value="1"/>
</dbReference>
<dbReference type="Pfam" id="PF12974">
    <property type="entry name" value="Phosphonate-bd"/>
    <property type="match status" value="1"/>
</dbReference>
<keyword evidence="13" id="KW-0472">Membrane</keyword>